<dbReference type="Pfam" id="PF12514">
    <property type="entry name" value="DUF3718"/>
    <property type="match status" value="1"/>
</dbReference>
<reference evidence="2 3" key="1">
    <citation type="submission" date="2020-04" db="EMBL/GenBank/DDBJ databases">
        <title>Thalassotalea sp. M1531, isolated from the surface of marine red alga.</title>
        <authorList>
            <person name="Pang L."/>
            <person name="Lu D.-C."/>
        </authorList>
    </citation>
    <scope>NUCLEOTIDE SEQUENCE [LARGE SCALE GENOMIC DNA]</scope>
    <source>
        <strain evidence="2 3">M1531</strain>
    </source>
</reference>
<evidence type="ECO:0000313" key="3">
    <source>
        <dbReference type="Proteomes" id="UP000568664"/>
    </source>
</evidence>
<comment type="caution">
    <text evidence="2">The sequence shown here is derived from an EMBL/GenBank/DDBJ whole genome shotgun (WGS) entry which is preliminary data.</text>
</comment>
<accession>A0A7Y0LCY7</accession>
<feature type="signal peptide" evidence="1">
    <location>
        <begin position="1"/>
        <end position="26"/>
    </location>
</feature>
<gene>
    <name evidence="2" type="ORF">HII17_11225</name>
</gene>
<dbReference type="AlphaFoldDB" id="A0A7Y0LCY7"/>
<feature type="chain" id="PRO_5031022667" evidence="1">
    <location>
        <begin position="27"/>
        <end position="113"/>
    </location>
</feature>
<protein>
    <submittedName>
        <fullName evidence="2">DUF3718 domain-containing protein</fullName>
    </submittedName>
</protein>
<proteinExistence type="predicted"/>
<dbReference type="InterPro" id="IPR022193">
    <property type="entry name" value="DUF3718"/>
</dbReference>
<keyword evidence="1" id="KW-0732">Signal</keyword>
<sequence length="113" mass="12106">MNKVKLAAVSVITGLSLSAVSVSSMAMDRQVEKALVKVCKSALSDKPIRLKHSMEDYNLKARDVALKVMCNGDDIITFAEANGANKTAARLQNSIGKVDIIDVAAVNKINVNF</sequence>
<dbReference type="Proteomes" id="UP000568664">
    <property type="component" value="Unassembled WGS sequence"/>
</dbReference>
<evidence type="ECO:0000256" key="1">
    <source>
        <dbReference type="SAM" id="SignalP"/>
    </source>
</evidence>
<dbReference type="EMBL" id="JABBXH010000003">
    <property type="protein sequence ID" value="NMP32141.1"/>
    <property type="molecule type" value="Genomic_DNA"/>
</dbReference>
<dbReference type="RefSeq" id="WP_169075457.1">
    <property type="nucleotide sequence ID" value="NZ_JABBXH010000003.1"/>
</dbReference>
<organism evidence="2 3">
    <name type="scientific">Thalassotalea algicola</name>
    <dbReference type="NCBI Taxonomy" id="2716224"/>
    <lineage>
        <taxon>Bacteria</taxon>
        <taxon>Pseudomonadati</taxon>
        <taxon>Pseudomonadota</taxon>
        <taxon>Gammaproteobacteria</taxon>
        <taxon>Alteromonadales</taxon>
        <taxon>Colwelliaceae</taxon>
        <taxon>Thalassotalea</taxon>
    </lineage>
</organism>
<keyword evidence="3" id="KW-1185">Reference proteome</keyword>
<evidence type="ECO:0000313" key="2">
    <source>
        <dbReference type="EMBL" id="NMP32141.1"/>
    </source>
</evidence>
<name>A0A7Y0LCY7_9GAMM</name>